<evidence type="ECO:0000313" key="1">
    <source>
        <dbReference type="EMBL" id="TKY92354.1"/>
    </source>
</evidence>
<comment type="caution">
    <text evidence="1">The sequence shown here is derived from an EMBL/GenBank/DDBJ whole genome shotgun (WGS) entry which is preliminary data.</text>
</comment>
<reference evidence="1" key="1">
    <citation type="submission" date="2018-09" db="EMBL/GenBank/DDBJ databases">
        <title>A genomic encyclopedia of anaerobic methanotrophic archaea.</title>
        <authorList>
            <person name="Skennerton C.T."/>
            <person name="Chadwick G.L."/>
            <person name="Laso-Perez R."/>
            <person name="Leu A.O."/>
            <person name="Speth D.R."/>
            <person name="Yu H."/>
            <person name="Morgan-Lang C."/>
            <person name="Hatzenpichler R."/>
            <person name="Goudeau D."/>
            <person name="Malmstrom R."/>
            <person name="Woyke T."/>
            <person name="Hallam S."/>
            <person name="Tyson G.W."/>
            <person name="Wegener G."/>
            <person name="Boetius A."/>
            <person name="Orphan V.J."/>
        </authorList>
    </citation>
    <scope>NUCLEOTIDE SEQUENCE</scope>
    <source>
        <strain evidence="1">CONS3730D10UFb2</strain>
    </source>
</reference>
<proteinExistence type="predicted"/>
<evidence type="ECO:0000313" key="2">
    <source>
        <dbReference type="Proteomes" id="UP000315423"/>
    </source>
</evidence>
<dbReference type="Proteomes" id="UP000315423">
    <property type="component" value="Unassembled WGS sequence"/>
</dbReference>
<protein>
    <submittedName>
        <fullName evidence="1">Uncharacterized protein</fullName>
    </submittedName>
</protein>
<accession>A0AC61SCH0</accession>
<sequence>MNALANMDELKLELKNELRQEILTEVLDIIRDEFYPHEEKIRKQFIKKVEEAERRVEEGKISEYTLEEFEKKFL</sequence>
<name>A0AC61SCH0_9EURY</name>
<organism evidence="1 2">
    <name type="scientific">Candidatus Methanomarinus sp</name>
    <dbReference type="NCBI Taxonomy" id="3386244"/>
    <lineage>
        <taxon>Archaea</taxon>
        <taxon>Methanobacteriati</taxon>
        <taxon>Methanobacteriota</taxon>
        <taxon>Stenosarchaea group</taxon>
        <taxon>Methanomicrobia</taxon>
        <taxon>Methanosarcinales</taxon>
        <taxon>ANME-2 cluster</taxon>
        <taxon>Candidatus Methanocomedenaceae</taxon>
        <taxon>Candidatus Methanomarinus</taxon>
    </lineage>
</organism>
<gene>
    <name evidence="1" type="ORF">C5S46_01105</name>
</gene>
<dbReference type="EMBL" id="QYBA01000035">
    <property type="protein sequence ID" value="TKY92354.1"/>
    <property type="molecule type" value="Genomic_DNA"/>
</dbReference>